<gene>
    <name evidence="7" type="ORF">OAUR00152_LOCUS37388</name>
</gene>
<dbReference type="GO" id="GO:0016020">
    <property type="term" value="C:membrane"/>
    <property type="evidence" value="ECO:0007669"/>
    <property type="project" value="UniProtKB-SubCell"/>
</dbReference>
<evidence type="ECO:0000259" key="6">
    <source>
        <dbReference type="Pfam" id="PF01490"/>
    </source>
</evidence>
<feature type="transmembrane region" description="Helical" evidence="5">
    <location>
        <begin position="492"/>
        <end position="513"/>
    </location>
</feature>
<feature type="transmembrane region" description="Helical" evidence="5">
    <location>
        <begin position="542"/>
        <end position="560"/>
    </location>
</feature>
<feature type="transmembrane region" description="Helical" evidence="5">
    <location>
        <begin position="50"/>
        <end position="71"/>
    </location>
</feature>
<keyword evidence="2 5" id="KW-0812">Transmembrane</keyword>
<dbReference type="Pfam" id="PF01490">
    <property type="entry name" value="Aa_trans"/>
    <property type="match status" value="1"/>
</dbReference>
<feature type="transmembrane region" description="Helical" evidence="5">
    <location>
        <begin position="204"/>
        <end position="222"/>
    </location>
</feature>
<dbReference type="AlphaFoldDB" id="A0A7S4NCR2"/>
<feature type="domain" description="Amino acid transporter transmembrane" evidence="6">
    <location>
        <begin position="188"/>
        <end position="519"/>
    </location>
</feature>
<feature type="transmembrane region" description="Helical" evidence="5">
    <location>
        <begin position="417"/>
        <end position="440"/>
    </location>
</feature>
<accession>A0A7S4NCR2</accession>
<comment type="subcellular location">
    <subcellularLocation>
        <location evidence="1">Membrane</location>
    </subcellularLocation>
</comment>
<evidence type="ECO:0000256" key="4">
    <source>
        <dbReference type="ARBA" id="ARBA00023136"/>
    </source>
</evidence>
<dbReference type="PANTHER" id="PTHR16189:SF2">
    <property type="entry name" value="AMINO ACID TRANSPORTER TRANSMEMBRANE DOMAIN-CONTAINING PROTEIN"/>
    <property type="match status" value="1"/>
</dbReference>
<feature type="transmembrane region" description="Helical" evidence="5">
    <location>
        <begin position="21"/>
        <end position="44"/>
    </location>
</feature>
<evidence type="ECO:0000256" key="5">
    <source>
        <dbReference type="SAM" id="Phobius"/>
    </source>
</evidence>
<dbReference type="InterPro" id="IPR013057">
    <property type="entry name" value="AA_transpt_TM"/>
</dbReference>
<proteinExistence type="predicted"/>
<sequence>MMSASTRNSAESPSHEGGLSPFVMACFTLNYIIGTGFLTLPWAFEQAGAVLSAIGMVIVCMIANVGSDYILTAMARADAVACYLQTQGYALGEENKDRSVITNATNTNESTSLLQGSEEIYGKKLDRNEVYNKIDTALPADLKKPRIMAKFSMDFGDTEAESCETNEEEYNDTNGTSGLLIVGEKKYELTELSKMFLGRNGLKAYGVAVVLDVYGFLWAYTSVFGAAMDHSFPVLGEGIDSYPLWVFVFALIVVPMSFLGLSEQATMQVFLSGCRIIMILLMVLTPIVAAVMTSGNNDSDMSPPNPHFGELTKPAGAPMFAPSSIHEMIPILVFSVLFHQAVPGLADEITEKSTAGTVFGLTFILCGCAYSLIGVVVAWYFGEGVYESSNINWESYHGGTGTLVFEDGEYKWTGVAWYFKMISLFVVCFPAVDVISAFPLNAFVLGNSIMGLVYIDSIHEVEKNRRIRTTYRAIAALPPIFGALLVRDLGLITDYSGLTGLAIAFCFPALLYINSEKKAKELGIPYRTRYERFGSSIRSAKAMFIFGVVAIAYCSALLVAEG</sequence>
<evidence type="ECO:0000256" key="3">
    <source>
        <dbReference type="ARBA" id="ARBA00022989"/>
    </source>
</evidence>
<organism evidence="7">
    <name type="scientific">Odontella aurita</name>
    <dbReference type="NCBI Taxonomy" id="265563"/>
    <lineage>
        <taxon>Eukaryota</taxon>
        <taxon>Sar</taxon>
        <taxon>Stramenopiles</taxon>
        <taxon>Ochrophyta</taxon>
        <taxon>Bacillariophyta</taxon>
        <taxon>Mediophyceae</taxon>
        <taxon>Biddulphiophycidae</taxon>
        <taxon>Eupodiscales</taxon>
        <taxon>Odontellaceae</taxon>
        <taxon>Odontella</taxon>
    </lineage>
</organism>
<evidence type="ECO:0000256" key="1">
    <source>
        <dbReference type="ARBA" id="ARBA00004370"/>
    </source>
</evidence>
<dbReference type="EMBL" id="HBKQ01054482">
    <property type="protein sequence ID" value="CAE2280573.1"/>
    <property type="molecule type" value="Transcribed_RNA"/>
</dbReference>
<dbReference type="PANTHER" id="PTHR16189">
    <property type="entry name" value="TRANSMEMBRANE PROTEIN 104-RELATED"/>
    <property type="match status" value="1"/>
</dbReference>
<keyword evidence="4 5" id="KW-0472">Membrane</keyword>
<evidence type="ECO:0000313" key="7">
    <source>
        <dbReference type="EMBL" id="CAE2280573.1"/>
    </source>
</evidence>
<feature type="transmembrane region" description="Helical" evidence="5">
    <location>
        <begin position="358"/>
        <end position="381"/>
    </location>
</feature>
<keyword evidence="3 5" id="KW-1133">Transmembrane helix</keyword>
<feature type="transmembrane region" description="Helical" evidence="5">
    <location>
        <begin position="242"/>
        <end position="261"/>
    </location>
</feature>
<reference evidence="7" key="1">
    <citation type="submission" date="2021-01" db="EMBL/GenBank/DDBJ databases">
        <authorList>
            <person name="Corre E."/>
            <person name="Pelletier E."/>
            <person name="Niang G."/>
            <person name="Scheremetjew M."/>
            <person name="Finn R."/>
            <person name="Kale V."/>
            <person name="Holt S."/>
            <person name="Cochrane G."/>
            <person name="Meng A."/>
            <person name="Brown T."/>
            <person name="Cohen L."/>
        </authorList>
    </citation>
    <scope>NUCLEOTIDE SEQUENCE</scope>
    <source>
        <strain evidence="7">Isolate 1302-5</strain>
    </source>
</reference>
<feature type="transmembrane region" description="Helical" evidence="5">
    <location>
        <begin position="469"/>
        <end position="486"/>
    </location>
</feature>
<feature type="transmembrane region" description="Helical" evidence="5">
    <location>
        <begin position="273"/>
        <end position="292"/>
    </location>
</feature>
<name>A0A7S4NCR2_9STRA</name>
<evidence type="ECO:0000256" key="2">
    <source>
        <dbReference type="ARBA" id="ARBA00022692"/>
    </source>
</evidence>
<protein>
    <recommendedName>
        <fullName evidence="6">Amino acid transporter transmembrane domain-containing protein</fullName>
    </recommendedName>
</protein>